<proteinExistence type="predicted"/>
<evidence type="ECO:0000259" key="2">
    <source>
        <dbReference type="PROSITE" id="PS50003"/>
    </source>
</evidence>
<dbReference type="InterPro" id="IPR001849">
    <property type="entry name" value="PH_domain"/>
</dbReference>
<dbReference type="GO" id="GO:0005634">
    <property type="term" value="C:nucleus"/>
    <property type="evidence" value="ECO:0007669"/>
    <property type="project" value="TreeGrafter"/>
</dbReference>
<dbReference type="InterPro" id="IPR057836">
    <property type="entry name" value="EF-hand_SWAP70_N"/>
</dbReference>
<dbReference type="AlphaFoldDB" id="A0A2G8LM53"/>
<reference evidence="3 4" key="1">
    <citation type="journal article" date="2017" name="PLoS Biol.">
        <title>The sea cucumber genome provides insights into morphological evolution and visceral regeneration.</title>
        <authorList>
            <person name="Zhang X."/>
            <person name="Sun L."/>
            <person name="Yuan J."/>
            <person name="Sun Y."/>
            <person name="Gao Y."/>
            <person name="Zhang L."/>
            <person name="Li S."/>
            <person name="Dai H."/>
            <person name="Hamel J.F."/>
            <person name="Liu C."/>
            <person name="Yu Y."/>
            <person name="Liu S."/>
            <person name="Lin W."/>
            <person name="Guo K."/>
            <person name="Jin S."/>
            <person name="Xu P."/>
            <person name="Storey K.B."/>
            <person name="Huan P."/>
            <person name="Zhang T."/>
            <person name="Zhou Y."/>
            <person name="Zhang J."/>
            <person name="Lin C."/>
            <person name="Li X."/>
            <person name="Xing L."/>
            <person name="Huo D."/>
            <person name="Sun M."/>
            <person name="Wang L."/>
            <person name="Mercier A."/>
            <person name="Li F."/>
            <person name="Yang H."/>
            <person name="Xiang J."/>
        </authorList>
    </citation>
    <scope>NUCLEOTIDE SEQUENCE [LARGE SCALE GENOMIC DNA]</scope>
    <source>
        <strain evidence="3">Shaxun</strain>
        <tissue evidence="3">Muscle</tissue>
    </source>
</reference>
<gene>
    <name evidence="3" type="ORF">BSL78_01734</name>
</gene>
<name>A0A2G8LM53_STIJA</name>
<dbReference type="STRING" id="307972.A0A2G8LM53"/>
<dbReference type="InterPro" id="IPR011992">
    <property type="entry name" value="EF-hand-dom_pair"/>
</dbReference>
<dbReference type="SMART" id="SM00233">
    <property type="entry name" value="PH"/>
    <property type="match status" value="1"/>
</dbReference>
<dbReference type="PROSITE" id="PS50003">
    <property type="entry name" value="PH_DOMAIN"/>
    <property type="match status" value="1"/>
</dbReference>
<dbReference type="SUPFAM" id="SSF50729">
    <property type="entry name" value="PH domain-like"/>
    <property type="match status" value="1"/>
</dbReference>
<dbReference type="EMBL" id="MRZV01000035">
    <property type="protein sequence ID" value="PIK61314.1"/>
    <property type="molecule type" value="Genomic_DNA"/>
</dbReference>
<dbReference type="GO" id="GO:0005737">
    <property type="term" value="C:cytoplasm"/>
    <property type="evidence" value="ECO:0007669"/>
    <property type="project" value="TreeGrafter"/>
</dbReference>
<protein>
    <submittedName>
        <fullName evidence="3">Putative switch-associated protein 70</fullName>
    </submittedName>
</protein>
<feature type="domain" description="PH" evidence="2">
    <location>
        <begin position="260"/>
        <end position="364"/>
    </location>
</feature>
<dbReference type="PANTHER" id="PTHR14383:SF5">
    <property type="entry name" value="RUN DOMAIN-CONTAINING PROTEIN"/>
    <property type="match status" value="1"/>
</dbReference>
<organism evidence="3 4">
    <name type="scientific">Stichopus japonicus</name>
    <name type="common">Sea cucumber</name>
    <dbReference type="NCBI Taxonomy" id="307972"/>
    <lineage>
        <taxon>Eukaryota</taxon>
        <taxon>Metazoa</taxon>
        <taxon>Echinodermata</taxon>
        <taxon>Eleutherozoa</taxon>
        <taxon>Echinozoa</taxon>
        <taxon>Holothuroidea</taxon>
        <taxon>Aspidochirotacea</taxon>
        <taxon>Aspidochirotida</taxon>
        <taxon>Stichopodidae</taxon>
        <taxon>Apostichopus</taxon>
    </lineage>
</organism>
<dbReference type="Proteomes" id="UP000230750">
    <property type="component" value="Unassembled WGS sequence"/>
</dbReference>
<dbReference type="Pfam" id="PF00169">
    <property type="entry name" value="PH"/>
    <property type="match status" value="1"/>
</dbReference>
<dbReference type="Gene3D" id="2.30.29.30">
    <property type="entry name" value="Pleckstrin-homology domain (PH domain)/Phosphotyrosine-binding domain (PTB)"/>
    <property type="match status" value="1"/>
</dbReference>
<dbReference type="OrthoDB" id="8434295at2759"/>
<comment type="caution">
    <text evidence="3">The sequence shown here is derived from an EMBL/GenBank/DDBJ whole genome shotgun (WGS) entry which is preliminary data.</text>
</comment>
<sequence>MSAQRHKGAALGRLSVVKRSTSIPTSERTKTDDENFNKLRLLDISEMAYRPEYVVRWLWYAFGALDDRSQGRLSKMQLKMLTAHLGSARMAKQTVMMTTSANDLLNDALHDPSDTMNFEEYVKFLSTNKFLDAAKLDLRKLEEACWMLCNKTFMSRNTKLPSVSSTALYQLWRLFNFYTEPNSLPPYVEPEEAACLTEKLLIAMGTKFERERFEGICQTLGEKITMLDYLRCLETQYLPDLDSMCVCEGVACVHRSVVEEQEKVGFLKKKGHNFTNWRERWFVLKLGSLAYFINSDLKDQKGEINLTADWKVEVLPDFKGLKNLFVLFRDDDDESNVEKVRFELQAPDALVRQEWITALKYLVKRSNGTEESDLWKEFSRRHDARVEKRRMEEEAEKKRLEDEEERERQRKAMEDLQKV</sequence>
<dbReference type="Pfam" id="PF25530">
    <property type="entry name" value="EF-hand_SWAP70_N"/>
    <property type="match status" value="1"/>
</dbReference>
<dbReference type="SUPFAM" id="SSF47473">
    <property type="entry name" value="EF-hand"/>
    <property type="match status" value="1"/>
</dbReference>
<dbReference type="InterPro" id="IPR011993">
    <property type="entry name" value="PH-like_dom_sf"/>
</dbReference>
<keyword evidence="4" id="KW-1185">Reference proteome</keyword>
<dbReference type="PANTHER" id="PTHR14383">
    <property type="entry name" value="SWAP-70 RECOMBINASE"/>
    <property type="match status" value="1"/>
</dbReference>
<accession>A0A2G8LM53</accession>
<feature type="region of interest" description="Disordered" evidence="1">
    <location>
        <begin position="389"/>
        <end position="419"/>
    </location>
</feature>
<evidence type="ECO:0000313" key="4">
    <source>
        <dbReference type="Proteomes" id="UP000230750"/>
    </source>
</evidence>
<evidence type="ECO:0000313" key="3">
    <source>
        <dbReference type="EMBL" id="PIK61314.1"/>
    </source>
</evidence>
<evidence type="ECO:0000256" key="1">
    <source>
        <dbReference type="SAM" id="MobiDB-lite"/>
    </source>
</evidence>